<sequence length="125" mass="13767">MLILAYIFVVNLVIISKNKGQVMKQFENVTVELEGNSYFDGAVTSRTVNFADGSKKTLGFMLPGEYEFGTAAAELMEITSGNLEVKLPESTEWIAIKGGESFDVPANSKFQVKVKTVTDYCCSYL</sequence>
<name>A0A1W1BUQ3_9ZZZZ</name>
<reference evidence="3" key="1">
    <citation type="submission" date="2016-10" db="EMBL/GenBank/DDBJ databases">
        <authorList>
            <person name="de Groot N.N."/>
        </authorList>
    </citation>
    <scope>NUCLEOTIDE SEQUENCE</scope>
</reference>
<dbReference type="GO" id="GO:0004731">
    <property type="term" value="F:purine-nucleoside phosphorylase activity"/>
    <property type="evidence" value="ECO:0007669"/>
    <property type="project" value="TreeGrafter"/>
</dbReference>
<keyword evidence="2" id="KW-0808">Transferase</keyword>
<dbReference type="InterPro" id="IPR011051">
    <property type="entry name" value="RmlC_Cupin_sf"/>
</dbReference>
<dbReference type="EMBL" id="FPHI01000015">
    <property type="protein sequence ID" value="SFV57320.1"/>
    <property type="molecule type" value="Genomic_DNA"/>
</dbReference>
<keyword evidence="1" id="KW-0328">Glycosyltransferase</keyword>
<dbReference type="InterPro" id="IPR014710">
    <property type="entry name" value="RmlC-like_jellyroll"/>
</dbReference>
<dbReference type="PANTHER" id="PTHR36540:SF1">
    <property type="entry name" value="PYRIMIDINE_PURINE NUCLEOSIDE PHOSPHORYLASE"/>
    <property type="match status" value="1"/>
</dbReference>
<dbReference type="SUPFAM" id="SSF51182">
    <property type="entry name" value="RmlC-like cupins"/>
    <property type="match status" value="1"/>
</dbReference>
<dbReference type="InterPro" id="IPR009664">
    <property type="entry name" value="Ppnp"/>
</dbReference>
<dbReference type="Pfam" id="PF06865">
    <property type="entry name" value="Ppnp"/>
    <property type="match status" value="1"/>
</dbReference>
<dbReference type="CDD" id="cd20296">
    <property type="entry name" value="cupin_PpnP-like"/>
    <property type="match status" value="1"/>
</dbReference>
<dbReference type="PANTHER" id="PTHR36540">
    <property type="entry name" value="PYRIMIDINE/PURINE NUCLEOSIDE PHOSPHORYLASE"/>
    <property type="match status" value="1"/>
</dbReference>
<organism evidence="3">
    <name type="scientific">hydrothermal vent metagenome</name>
    <dbReference type="NCBI Taxonomy" id="652676"/>
    <lineage>
        <taxon>unclassified sequences</taxon>
        <taxon>metagenomes</taxon>
        <taxon>ecological metagenomes</taxon>
    </lineage>
</organism>
<dbReference type="AlphaFoldDB" id="A0A1W1BUQ3"/>
<evidence type="ECO:0000256" key="1">
    <source>
        <dbReference type="ARBA" id="ARBA00022676"/>
    </source>
</evidence>
<protein>
    <submittedName>
        <fullName evidence="3">Uncharacterized protein</fullName>
    </submittedName>
</protein>
<dbReference type="GO" id="GO:0005829">
    <property type="term" value="C:cytosol"/>
    <property type="evidence" value="ECO:0007669"/>
    <property type="project" value="TreeGrafter"/>
</dbReference>
<dbReference type="HAMAP" id="MF_01537">
    <property type="entry name" value="Nucleos_phosphorylase_PpnP"/>
    <property type="match status" value="1"/>
</dbReference>
<accession>A0A1W1BUQ3</accession>
<dbReference type="FunFam" id="2.60.120.10:FF:000016">
    <property type="entry name" value="Pyrimidine/purine nucleoside phosphorylase"/>
    <property type="match status" value="1"/>
</dbReference>
<gene>
    <name evidence="3" type="ORF">MNB_SV-3-1364</name>
</gene>
<dbReference type="GO" id="GO:0016154">
    <property type="term" value="F:pyrimidine-nucleoside phosphorylase activity"/>
    <property type="evidence" value="ECO:0007669"/>
    <property type="project" value="TreeGrafter"/>
</dbReference>
<evidence type="ECO:0000313" key="3">
    <source>
        <dbReference type="EMBL" id="SFV57320.1"/>
    </source>
</evidence>
<evidence type="ECO:0000256" key="2">
    <source>
        <dbReference type="ARBA" id="ARBA00022679"/>
    </source>
</evidence>
<dbReference type="Gene3D" id="2.60.120.10">
    <property type="entry name" value="Jelly Rolls"/>
    <property type="match status" value="1"/>
</dbReference>
<proteinExistence type="inferred from homology"/>